<evidence type="ECO:0000313" key="3">
    <source>
        <dbReference type="Proteomes" id="UP000366065"/>
    </source>
</evidence>
<dbReference type="InterPro" id="IPR019660">
    <property type="entry name" value="Put_sensory_transdc_reg_YbjN"/>
</dbReference>
<feature type="region of interest" description="Disordered" evidence="1">
    <location>
        <begin position="1"/>
        <end position="29"/>
    </location>
</feature>
<dbReference type="Pfam" id="PF10722">
    <property type="entry name" value="YbjN"/>
    <property type="match status" value="1"/>
</dbReference>
<organism evidence="2 3">
    <name type="scientific">Pandoraea capi</name>
    <dbReference type="NCBI Taxonomy" id="2508286"/>
    <lineage>
        <taxon>Bacteria</taxon>
        <taxon>Pseudomonadati</taxon>
        <taxon>Pseudomonadota</taxon>
        <taxon>Betaproteobacteria</taxon>
        <taxon>Burkholderiales</taxon>
        <taxon>Burkholderiaceae</taxon>
        <taxon>Pandoraea</taxon>
    </lineage>
</organism>
<dbReference type="Proteomes" id="UP000366065">
    <property type="component" value="Unassembled WGS sequence"/>
</dbReference>
<feature type="region of interest" description="Disordered" evidence="1">
    <location>
        <begin position="173"/>
        <end position="207"/>
    </location>
</feature>
<sequence length="207" mass="22287">MNEENTMQQGNHDAEPGAPLTSGQPNGSSAAEVITFMTSAQVADAIRAAGCAVSVQQDDLVTRLHSASHGIGYQVHWGNQAGVDQYLDLTLSCPLRIQGGDLPDGLINEWHRSRRFARVAAHGEFLVLEMDVFVAGGVTPEFLRFSMRLWVEMMGQFFLHLRNFTQQAAGQPAGAATLNDDALTPGAPNDVLARTEPADTQGPMTLN</sequence>
<keyword evidence="3" id="KW-1185">Reference proteome</keyword>
<comment type="caution">
    <text evidence="2">The sequence shown here is derived from an EMBL/GenBank/DDBJ whole genome shotgun (WGS) entry which is preliminary data.</text>
</comment>
<dbReference type="EMBL" id="CABPRV010000016">
    <property type="protein sequence ID" value="VVE53147.1"/>
    <property type="molecule type" value="Genomic_DNA"/>
</dbReference>
<evidence type="ECO:0000313" key="2">
    <source>
        <dbReference type="EMBL" id="VVE53147.1"/>
    </source>
</evidence>
<accession>A0ABY6WBQ8</accession>
<proteinExistence type="predicted"/>
<dbReference type="RefSeq" id="WP_150723341.1">
    <property type="nucleotide sequence ID" value="NZ_CABPRV010000016.1"/>
</dbReference>
<reference evidence="2 3" key="1">
    <citation type="submission" date="2019-08" db="EMBL/GenBank/DDBJ databases">
        <authorList>
            <person name="Peeters C."/>
        </authorList>
    </citation>
    <scope>NUCLEOTIDE SEQUENCE [LARGE SCALE GENOMIC DNA]</scope>
    <source>
        <strain evidence="2 3">LMG 20602</strain>
    </source>
</reference>
<evidence type="ECO:0000256" key="1">
    <source>
        <dbReference type="SAM" id="MobiDB-lite"/>
    </source>
</evidence>
<protein>
    <submittedName>
        <fullName evidence="2">YbjN domain-containing protein</fullName>
    </submittedName>
</protein>
<feature type="compositionally biased region" description="Polar residues" evidence="1">
    <location>
        <begin position="1"/>
        <end position="11"/>
    </location>
</feature>
<name>A0ABY6WBQ8_9BURK</name>
<gene>
    <name evidence="2" type="ORF">PCA20602_04847</name>
</gene>